<name>A0A0C2GZD5_9BILA</name>
<evidence type="ECO:0000313" key="2">
    <source>
        <dbReference type="Proteomes" id="UP000054047"/>
    </source>
</evidence>
<dbReference type="AlphaFoldDB" id="A0A0C2GZD5"/>
<protein>
    <submittedName>
        <fullName evidence="1">Uncharacterized protein</fullName>
    </submittedName>
</protein>
<proteinExistence type="predicted"/>
<accession>A0A0C2GZD5</accession>
<dbReference type="EMBL" id="KN727980">
    <property type="protein sequence ID" value="KIH64589.1"/>
    <property type="molecule type" value="Genomic_DNA"/>
</dbReference>
<organism evidence="1 2">
    <name type="scientific">Ancylostoma duodenale</name>
    <dbReference type="NCBI Taxonomy" id="51022"/>
    <lineage>
        <taxon>Eukaryota</taxon>
        <taxon>Metazoa</taxon>
        <taxon>Ecdysozoa</taxon>
        <taxon>Nematoda</taxon>
        <taxon>Chromadorea</taxon>
        <taxon>Rhabditida</taxon>
        <taxon>Rhabditina</taxon>
        <taxon>Rhabditomorpha</taxon>
        <taxon>Strongyloidea</taxon>
        <taxon>Ancylostomatidae</taxon>
        <taxon>Ancylostomatinae</taxon>
        <taxon>Ancylostoma</taxon>
    </lineage>
</organism>
<keyword evidence="2" id="KW-1185">Reference proteome</keyword>
<evidence type="ECO:0000313" key="1">
    <source>
        <dbReference type="EMBL" id="KIH64589.1"/>
    </source>
</evidence>
<reference evidence="1 2" key="1">
    <citation type="submission" date="2013-12" db="EMBL/GenBank/DDBJ databases">
        <title>Draft genome of the parsitic nematode Ancylostoma duodenale.</title>
        <authorList>
            <person name="Mitreva M."/>
        </authorList>
    </citation>
    <scope>NUCLEOTIDE SEQUENCE [LARGE SCALE GENOMIC DNA]</scope>
    <source>
        <strain evidence="1 2">Zhejiang</strain>
    </source>
</reference>
<dbReference type="OrthoDB" id="5774155at2759"/>
<dbReference type="Proteomes" id="UP000054047">
    <property type="component" value="Unassembled WGS sequence"/>
</dbReference>
<sequence>MTAPPTQLPLQVCKRELVNGIIPPTRWMKPCAGNFCIYKRSKFALENGTKGYSHSMDCSTSSDFDLFYSQLPFLFYPESCAKLEYGGQPDETICYGSMPDASAAEFPAEGLVECHADFLSRHLPYIPIRKLCKGQFCVIAASSQGDVYR</sequence>
<gene>
    <name evidence="1" type="ORF">ANCDUO_05092</name>
</gene>